<keyword evidence="1" id="KW-1133">Transmembrane helix</keyword>
<feature type="transmembrane region" description="Helical" evidence="1">
    <location>
        <begin position="26"/>
        <end position="47"/>
    </location>
</feature>
<comment type="caution">
    <text evidence="2">The sequence shown here is derived from an EMBL/GenBank/DDBJ whole genome shotgun (WGS) entry which is preliminary data.</text>
</comment>
<evidence type="ECO:0000313" key="3">
    <source>
        <dbReference type="Proteomes" id="UP000178374"/>
    </source>
</evidence>
<name>A0A1F6W592_9BACT</name>
<dbReference type="InterPro" id="IPR013211">
    <property type="entry name" value="LVIVD"/>
</dbReference>
<proteinExistence type="predicted"/>
<sequence>MKAQLTGNTYKKGLTRRATTEGMATLEILIAFAVLILCISAVIMVAFGNQSVAVDSQINSEAISKAQKMLEDARASSRGNWDKVVSFSQSDNFYTEDLEIGNVDDFIKSVSSKVSWQIDGRIHNVELSSMFTDWKNASTQGACADTAENTWANPSIAGLVNLGITGPATGVDVKDGIAYVTADGDGTAPDFFVIDVVSNPPQILHTLDTGPGLVGIRVSGDYAYVANTSSSNQLQVIDLNSLTKKIYKLPGSTNGNTSSIYYYNHKVYLGTATSAIAEFHIIDVGDISDIHEIGTFELGLKVNNIYVSNGYAFLATPDNNEELKILDVRNPAHIELLPGFDAPGSNGNGEGLARKNNKIFLGRALGNIELYVLDINNMENGALTSQNIDSSIKAMATMGNLVFLATTDTTKEFQVWKLSGGSSSFSFTSSLDLTGKATSIDCEGQTMYVTIEDPTNGLNIISSN</sequence>
<gene>
    <name evidence="2" type="ORF">A3B85_00775</name>
</gene>
<dbReference type="STRING" id="1801750.A3B85_00775"/>
<keyword evidence="1" id="KW-0472">Membrane</keyword>
<evidence type="ECO:0008006" key="4">
    <source>
        <dbReference type="Google" id="ProtNLM"/>
    </source>
</evidence>
<protein>
    <recommendedName>
        <fullName evidence="4">LVIVD repeat protein</fullName>
    </recommendedName>
</protein>
<organism evidence="2 3">
    <name type="scientific">Candidatus Nomurabacteria bacterium RIFCSPHIGHO2_02_FULL_37_13</name>
    <dbReference type="NCBI Taxonomy" id="1801750"/>
    <lineage>
        <taxon>Bacteria</taxon>
        <taxon>Candidatus Nomuraibacteriota</taxon>
    </lineage>
</organism>
<dbReference type="Proteomes" id="UP000178374">
    <property type="component" value="Unassembled WGS sequence"/>
</dbReference>
<dbReference type="InterPro" id="IPR036322">
    <property type="entry name" value="WD40_repeat_dom_sf"/>
</dbReference>
<keyword evidence="1" id="KW-0812">Transmembrane</keyword>
<accession>A0A1F6W592</accession>
<dbReference type="SUPFAM" id="SSF50978">
    <property type="entry name" value="WD40 repeat-like"/>
    <property type="match status" value="1"/>
</dbReference>
<dbReference type="AlphaFoldDB" id="A0A1F6W592"/>
<evidence type="ECO:0000256" key="1">
    <source>
        <dbReference type="SAM" id="Phobius"/>
    </source>
</evidence>
<reference evidence="2 3" key="1">
    <citation type="journal article" date="2016" name="Nat. Commun.">
        <title>Thousands of microbial genomes shed light on interconnected biogeochemical processes in an aquifer system.</title>
        <authorList>
            <person name="Anantharaman K."/>
            <person name="Brown C.T."/>
            <person name="Hug L.A."/>
            <person name="Sharon I."/>
            <person name="Castelle C.J."/>
            <person name="Probst A.J."/>
            <person name="Thomas B.C."/>
            <person name="Singh A."/>
            <person name="Wilkins M.J."/>
            <person name="Karaoz U."/>
            <person name="Brodie E.L."/>
            <person name="Williams K.H."/>
            <person name="Hubbard S.S."/>
            <person name="Banfield J.F."/>
        </authorList>
    </citation>
    <scope>NUCLEOTIDE SEQUENCE [LARGE SCALE GENOMIC DNA]</scope>
</reference>
<dbReference type="EMBL" id="MFUA01000015">
    <property type="protein sequence ID" value="OGI77014.1"/>
    <property type="molecule type" value="Genomic_DNA"/>
</dbReference>
<dbReference type="Pfam" id="PF08309">
    <property type="entry name" value="LVIVD"/>
    <property type="match status" value="2"/>
</dbReference>
<evidence type="ECO:0000313" key="2">
    <source>
        <dbReference type="EMBL" id="OGI77014.1"/>
    </source>
</evidence>